<feature type="transmembrane region" description="Helical" evidence="6">
    <location>
        <begin position="672"/>
        <end position="703"/>
    </location>
</feature>
<evidence type="ECO:0000256" key="4">
    <source>
        <dbReference type="ARBA" id="ARBA00022989"/>
    </source>
</evidence>
<keyword evidence="5 6" id="KW-0472">Membrane</keyword>
<feature type="transmembrane region" description="Helical" evidence="6">
    <location>
        <begin position="1548"/>
        <end position="1569"/>
    </location>
</feature>
<keyword evidence="2" id="KW-1003">Cell membrane</keyword>
<feature type="transmembrane region" description="Helical" evidence="6">
    <location>
        <begin position="629"/>
        <end position="651"/>
    </location>
</feature>
<dbReference type="eggNOG" id="COG0577">
    <property type="taxonomic scope" value="Bacteria"/>
</dbReference>
<evidence type="ECO:0000256" key="5">
    <source>
        <dbReference type="ARBA" id="ARBA00023136"/>
    </source>
</evidence>
<evidence type="ECO:0000259" key="7">
    <source>
        <dbReference type="Pfam" id="PF02687"/>
    </source>
</evidence>
<comment type="subcellular location">
    <subcellularLocation>
        <location evidence="1">Cell membrane</location>
        <topology evidence="1">Multi-pass membrane protein</topology>
    </subcellularLocation>
</comment>
<feature type="transmembrane region" description="Helical" evidence="6">
    <location>
        <begin position="1595"/>
        <end position="1620"/>
    </location>
</feature>
<keyword evidence="3 6" id="KW-0812">Transmembrane</keyword>
<dbReference type="Proteomes" id="UP000030066">
    <property type="component" value="Chromosome"/>
</dbReference>
<reference evidence="8 9" key="1">
    <citation type="journal article" date="2014" name="PLoS ONE">
        <title>An emerging Mycoplasma associated with trichomoniasis, vaginal infection and disease.</title>
        <authorList>
            <consortium name="Vaginal Microbiome Consortium"/>
            <person name="Fettweis J.M."/>
            <person name="Serrano M.G."/>
            <person name="Huang B."/>
            <person name="Brooks J.P."/>
            <person name="Glascock A.L."/>
            <person name="Sheth N.U."/>
            <person name="Strauss J.F.III."/>
            <person name="Jefferson K.K."/>
            <person name="Buck G.A."/>
        </authorList>
    </citation>
    <scope>NUCLEOTIDE SEQUENCE [LARGE SCALE GENOMIC DNA]</scope>
    <source>
        <strain evidence="8 9">VCU_M1</strain>
    </source>
</reference>
<accession>A0A097ST23</accession>
<keyword evidence="9" id="KW-1185">Reference proteome</keyword>
<evidence type="ECO:0000256" key="2">
    <source>
        <dbReference type="ARBA" id="ARBA00022475"/>
    </source>
</evidence>
<dbReference type="GO" id="GO:0005886">
    <property type="term" value="C:plasma membrane"/>
    <property type="evidence" value="ECO:0007669"/>
    <property type="project" value="UniProtKB-SubCell"/>
</dbReference>
<proteinExistence type="predicted"/>
<dbReference type="InterPro" id="IPR038766">
    <property type="entry name" value="Membrane_comp_ABC_pdt"/>
</dbReference>
<feature type="transmembrane region" description="Helical" evidence="6">
    <location>
        <begin position="1506"/>
        <end position="1527"/>
    </location>
</feature>
<evidence type="ECO:0000256" key="6">
    <source>
        <dbReference type="SAM" id="Phobius"/>
    </source>
</evidence>
<protein>
    <submittedName>
        <fullName evidence="8">ABC-type antimicrobial peptide transport system permease</fullName>
    </submittedName>
</protein>
<evidence type="ECO:0000256" key="3">
    <source>
        <dbReference type="ARBA" id="ARBA00022692"/>
    </source>
</evidence>
<dbReference type="HOGENOM" id="CLU_256964_0_0_14"/>
<organism evidence="8 9">
    <name type="scientific">Candidatus Malacoplasma girerdii</name>
    <dbReference type="NCBI Taxonomy" id="1318617"/>
    <lineage>
        <taxon>Bacteria</taxon>
        <taxon>Bacillati</taxon>
        <taxon>Mycoplasmatota</taxon>
        <taxon>Mycoplasmoidales</taxon>
        <taxon>Mycoplasmoidaceae</taxon>
        <taxon>Malacoplasma</taxon>
    </lineage>
</organism>
<evidence type="ECO:0000313" key="9">
    <source>
        <dbReference type="Proteomes" id="UP000030066"/>
    </source>
</evidence>
<name>A0A097ST23_9BACT</name>
<evidence type="ECO:0000313" key="8">
    <source>
        <dbReference type="EMBL" id="AIV03741.1"/>
    </source>
</evidence>
<evidence type="ECO:0000256" key="1">
    <source>
        <dbReference type="ARBA" id="ARBA00004651"/>
    </source>
</evidence>
<feature type="domain" description="ABC3 transporter permease C-terminal" evidence="7">
    <location>
        <begin position="1506"/>
        <end position="1613"/>
    </location>
</feature>
<dbReference type="InterPro" id="IPR003838">
    <property type="entry name" value="ABC3_permease_C"/>
</dbReference>
<feature type="domain" description="ABC3 transporter permease C-terminal" evidence="7">
    <location>
        <begin position="634"/>
        <end position="751"/>
    </location>
</feature>
<keyword evidence="4 6" id="KW-1133">Transmembrane helix</keyword>
<sequence length="1630" mass="182654">MWNLLKNAFRSLKKNKLSMVGLTFLVFLSTGIFTVLNSATTSINTEYHQISSEGNLHDITISQVYDNGVAKYSNLVEKQQDDNVGSEFYSYLYEQNHLVKTNDGLIAPFFTARTSGNNYLFRCYYLLDIDNIAKKTAIKEFFLDVINDPIEWNKYDRFLAPTIDIVTAKTNESTALYNYITTEQKAYGKNSNKTTDKSFNEIDKLIQSGGLSGSSTISDKLKDAADELYQISGTKDTPLDQHLKSEYSNRLMFRDFNSLEISNSSDKIFYKGVNSSIDDQIDKLVNIDINNNTNGINWNNFSVTDATFDILNYELNDHYDLGRTLSYLPSSICKYDIHYLEKVHLLKKANWPSQNQIKIDLDALPGNLSLDNKERQKYWVDNLKQLQKVLSDELAGNEEVFVKDYRITATWIFGDVPSNCEIDNWTAYFTNVNPEFMEANHKLTAQVNDLKSDAQFNSYIQNHPKITELRTLFIDWMNTLTYQEIQAFVDSYVSKHNNQTIAPGGNTNFIIIGSGITPDFIYPIVSITRTTPNPKSECIFFTNNAGYNRVYDGFRGNKTEDYIVAKFTNDISNREQQKILDSINAWAKEEMILSPGIKAAYFANDTSNVLNASAFRIAFIPSFINDINYVSYTLTLFIILLSLVICAIVINRYITINQSILGIMRANGLSKWVIAGSLLPFALIPSLVGAIAGVTLGFGLQWFVLKLLSNYWMLPTSILSINIFSILIAFGICLLIFMGVIYLTSYWVLNKKTVDTMKTDSQDNPNIIAKAAKTLVSKFGIITKFRVAVAFSSIWKLLVLVVMTSMTVSSLVFSTSINNKFEYAISKTNASRNYTYAIKLATPTTSGGQYIPTRFDYDVSKLEQNDLFLAYGASGFNQAGNDSRDNVYLQSSYYGNSNKKVTFDLSEVVPWWVPIKEFNVTFNGIDQEQLKGIINVSGTRRDLNDVIDHEYYYSSLALNAANDLTHLIPPSKIDEYVAKYIPAITQTDSTGKSVYFSNLFIPFMGDAVGQAYDIFYLKNRIMTNGTLNYVVGAFGQTSDPWDISSSLMPENVRTAAYKSSQEFFNYVGDALHNEQEKGSTKAILRERLIQGLGEDLSQVQNELVLNEKTGNYEVNDKTALGATFAVALNPEFIKLLTIAYSFGPSAVMDYPITYNTVPIKDDDETYTYLDVNEISSNSNSTIMGVKANSEHLSQYVNLFDTDGNNLINRITYTTTDLANKVDYPILVNAYAAHKYGLSEGSKITFKINNRADRIQHQIRVDNNEIDPDYTDTATFTVKGIFTTYEGEEYFIDQDLANYLLRLKSHLNDANQTGENVQPNNWYANEELSIGNNANIGYPHDKIGKNAKDGLINISNYQAIDHEQYQLTPYGFNGVFTKSNEGGALLAKSMMLYASSGLYLSNDKFNSNVAFNTLKFGANTYMAAKAAGLLNTTLGQEITSLYNTLIANPSDENQQALAAKANELAQLIVKYYGQQVYEALLTGANDKLSSNLVYTNISNTVNKVTKVVIGVIAVMVIIIIALVTNMIINDSKKLAAILKSLGYSDNQNAATYLSIYIPVIIIGLLISIGISHLMVNVYNAVIFGGIGIWINATVKWYYYLGALGIVLIVFTIAGTNGVLTLKRDKLIEMIK</sequence>
<dbReference type="PANTHER" id="PTHR30287:SF2">
    <property type="entry name" value="BLL1001 PROTEIN"/>
    <property type="match status" value="1"/>
</dbReference>
<dbReference type="KEGG" id="mgj:MGM1_3690"/>
<dbReference type="Pfam" id="PF02687">
    <property type="entry name" value="FtsX"/>
    <property type="match status" value="2"/>
</dbReference>
<feature type="transmembrane region" description="Helical" evidence="6">
    <location>
        <begin position="794"/>
        <end position="813"/>
    </location>
</feature>
<gene>
    <name evidence="8" type="ORF">MGM1_3690</name>
</gene>
<dbReference type="STRING" id="1318617.MGM1_3690"/>
<feature type="transmembrane region" description="Helical" evidence="6">
    <location>
        <begin position="723"/>
        <end position="749"/>
    </location>
</feature>
<dbReference type="EMBL" id="CP007711">
    <property type="protein sequence ID" value="AIV03741.1"/>
    <property type="molecule type" value="Genomic_DNA"/>
</dbReference>
<dbReference type="PANTHER" id="PTHR30287">
    <property type="entry name" value="MEMBRANE COMPONENT OF PREDICTED ABC SUPERFAMILY METABOLITE UPTAKE TRANSPORTER"/>
    <property type="match status" value="1"/>
</dbReference>